<dbReference type="AlphaFoldDB" id="A0A517Q2B0"/>
<accession>A0A517Q2B0</accession>
<protein>
    <submittedName>
        <fullName evidence="1">Uncharacterized protein</fullName>
    </submittedName>
</protein>
<sequence>MQFGPSVASRKPTEIYFDPALQFIPEKQGRTHVSSRLATHNRLSTHKGSREDRPTLSGMALATGSRVIVDLRNQRLGSVYLIVFSVIMKSTALALSVFTVAKGML</sequence>
<reference evidence="1 2" key="1">
    <citation type="submission" date="2019-03" db="EMBL/GenBank/DDBJ databases">
        <title>Deep-cultivation of Planctomycetes and their phenomic and genomic characterization uncovers novel biology.</title>
        <authorList>
            <person name="Wiegand S."/>
            <person name="Jogler M."/>
            <person name="Boedeker C."/>
            <person name="Pinto D."/>
            <person name="Vollmers J."/>
            <person name="Rivas-Marin E."/>
            <person name="Kohn T."/>
            <person name="Peeters S.H."/>
            <person name="Heuer A."/>
            <person name="Rast P."/>
            <person name="Oberbeckmann S."/>
            <person name="Bunk B."/>
            <person name="Jeske O."/>
            <person name="Meyerdierks A."/>
            <person name="Storesund J.E."/>
            <person name="Kallscheuer N."/>
            <person name="Luecker S."/>
            <person name="Lage O.M."/>
            <person name="Pohl T."/>
            <person name="Merkel B.J."/>
            <person name="Hornburger P."/>
            <person name="Mueller R.-W."/>
            <person name="Bruemmer F."/>
            <person name="Labrenz M."/>
            <person name="Spormann A.M."/>
            <person name="Op den Camp H."/>
            <person name="Overmann J."/>
            <person name="Amann R."/>
            <person name="Jetten M.S.M."/>
            <person name="Mascher T."/>
            <person name="Medema M.H."/>
            <person name="Devos D.P."/>
            <person name="Kaster A.-K."/>
            <person name="Ovreas L."/>
            <person name="Rohde M."/>
            <person name="Galperin M.Y."/>
            <person name="Jogler C."/>
        </authorList>
    </citation>
    <scope>NUCLEOTIDE SEQUENCE [LARGE SCALE GENOMIC DNA]</scope>
    <source>
        <strain evidence="1 2">Enr10</strain>
    </source>
</reference>
<gene>
    <name evidence="1" type="ORF">Enr10x_10720</name>
</gene>
<evidence type="ECO:0000313" key="1">
    <source>
        <dbReference type="EMBL" id="QDT25775.1"/>
    </source>
</evidence>
<organism evidence="1 2">
    <name type="scientific">Gimesia panareensis</name>
    <dbReference type="NCBI Taxonomy" id="2527978"/>
    <lineage>
        <taxon>Bacteria</taxon>
        <taxon>Pseudomonadati</taxon>
        <taxon>Planctomycetota</taxon>
        <taxon>Planctomycetia</taxon>
        <taxon>Planctomycetales</taxon>
        <taxon>Planctomycetaceae</taxon>
        <taxon>Gimesia</taxon>
    </lineage>
</organism>
<proteinExistence type="predicted"/>
<dbReference type="Proteomes" id="UP000315647">
    <property type="component" value="Chromosome"/>
</dbReference>
<evidence type="ECO:0000313" key="2">
    <source>
        <dbReference type="Proteomes" id="UP000315647"/>
    </source>
</evidence>
<dbReference type="EMBL" id="CP037421">
    <property type="protein sequence ID" value="QDT25775.1"/>
    <property type="molecule type" value="Genomic_DNA"/>
</dbReference>
<accession>A0A518A1W9</accession>
<name>A0A517Q2B0_9PLAN</name>
<keyword evidence="2" id="KW-1185">Reference proteome</keyword>